<dbReference type="PANTHER" id="PTHR33129">
    <property type="entry name" value="PROTEIN KINASE DOMAIN-CONTAINING PROTEIN-RELATED"/>
    <property type="match status" value="1"/>
</dbReference>
<protein>
    <submittedName>
        <fullName evidence="2">Uncharacterized protein</fullName>
    </submittedName>
</protein>
<comment type="caution">
    <text evidence="2">The sequence shown here is derived from an EMBL/GenBank/DDBJ whole genome shotgun (WGS) entry which is preliminary data.</text>
</comment>
<sequence>MMCCAQTAISHLALEKTSKRQSEASPPVKQPLITGTAGAATQPGTDSDVKEAAQTPSVHDDPPTGREVKRKLPDLPFQHKYGSGENYYVRECYEKYYPLVEQFVLTGDKLTVTGASEIGTSVFYAYCFEAFCKAHRDEWIVVAVSYDKNGEATEFAVYEDGVETTRVTYADEETILTVLRDLQRQLGKMAGYQDGKGEETKEKIKKILLLCDGVPKTRRPNMVVFTSPNEEWFRKNKTDGKFFLCRCGRLVSYKRRRCEVTLAKERLVELIVREIRDGTGLQDLLFKKTTEDTRNSLLHLDPPPDQKRYATIKLASSFVRTKLEQCLQMLEFTAREHLRLLLGKRTRGAAEWIFEYNSHETLRQGCELRVTSLPDGDIAPVEESTLLITRSNSPDEFDADTLSPSLVTSGPYHKPTAKKWESIDSFYLPKMNSDKLVPDRTAAKWNKDTDGPLILFQMTISKSHRVNASGLVYVLSKLEFLERLEHVKLVFVVPKKLVGKVKRQPIDLVTAVGTDSVQAIKGIGQVTSDLLNKYGINTIADLEREVKLREKVKKQKPTTKKQKTKTKESTTNTDKPTTNTDKPTTNAEEQTTNMKAATLKDARPERWAHIVKLWKKHELTVKYGEKVAAIAQYVGSFTPGANGASARLLGAAGADMGLTNGMGMVAPPPPSPMAYPPPQPPQR</sequence>
<accession>A0A6G0NCE6</accession>
<feature type="compositionally biased region" description="Polar residues" evidence="1">
    <location>
        <begin position="586"/>
        <end position="595"/>
    </location>
</feature>
<dbReference type="PANTHER" id="PTHR33129:SF1">
    <property type="entry name" value="ATP-BINDING PROTEIN"/>
    <property type="match status" value="1"/>
</dbReference>
<evidence type="ECO:0000313" key="2">
    <source>
        <dbReference type="EMBL" id="KAE9202249.1"/>
    </source>
</evidence>
<organism evidence="2 3">
    <name type="scientific">Phytophthora fragariae</name>
    <dbReference type="NCBI Taxonomy" id="53985"/>
    <lineage>
        <taxon>Eukaryota</taxon>
        <taxon>Sar</taxon>
        <taxon>Stramenopiles</taxon>
        <taxon>Oomycota</taxon>
        <taxon>Peronosporomycetes</taxon>
        <taxon>Peronosporales</taxon>
        <taxon>Peronosporaceae</taxon>
        <taxon>Phytophthora</taxon>
    </lineage>
</organism>
<evidence type="ECO:0000256" key="1">
    <source>
        <dbReference type="SAM" id="MobiDB-lite"/>
    </source>
</evidence>
<feature type="compositionally biased region" description="Basic and acidic residues" evidence="1">
    <location>
        <begin position="58"/>
        <end position="70"/>
    </location>
</feature>
<gene>
    <name evidence="2" type="ORF">PF004_g18472</name>
</gene>
<reference evidence="2 3" key="1">
    <citation type="submission" date="2018-09" db="EMBL/GenBank/DDBJ databases">
        <title>Genomic investigation of the strawberry pathogen Phytophthora fragariae indicates pathogenicity is determined by transcriptional variation in three key races.</title>
        <authorList>
            <person name="Adams T.M."/>
            <person name="Armitage A.D."/>
            <person name="Sobczyk M.K."/>
            <person name="Bates H.J."/>
            <person name="Dunwell J.M."/>
            <person name="Nellist C.F."/>
            <person name="Harrison R.J."/>
        </authorList>
    </citation>
    <scope>NUCLEOTIDE SEQUENCE [LARGE SCALE GENOMIC DNA]</scope>
    <source>
        <strain evidence="2 3">BC-23</strain>
    </source>
</reference>
<feature type="region of interest" description="Disordered" evidence="1">
    <location>
        <begin position="550"/>
        <end position="595"/>
    </location>
</feature>
<dbReference type="AlphaFoldDB" id="A0A6G0NCE6"/>
<evidence type="ECO:0000313" key="3">
    <source>
        <dbReference type="Proteomes" id="UP000476176"/>
    </source>
</evidence>
<proteinExistence type="predicted"/>
<feature type="compositionally biased region" description="Low complexity" evidence="1">
    <location>
        <begin position="34"/>
        <end position="45"/>
    </location>
</feature>
<name>A0A6G0NCE6_9STRA</name>
<feature type="compositionally biased region" description="Basic residues" evidence="1">
    <location>
        <begin position="550"/>
        <end position="564"/>
    </location>
</feature>
<dbReference type="EMBL" id="QXGC01001471">
    <property type="protein sequence ID" value="KAE9202249.1"/>
    <property type="molecule type" value="Genomic_DNA"/>
</dbReference>
<dbReference type="InterPro" id="IPR052980">
    <property type="entry name" value="Crinkler_effector"/>
</dbReference>
<feature type="compositionally biased region" description="Low complexity" evidence="1">
    <location>
        <begin position="569"/>
        <end position="585"/>
    </location>
</feature>
<dbReference type="Proteomes" id="UP000476176">
    <property type="component" value="Unassembled WGS sequence"/>
</dbReference>
<feature type="region of interest" description="Disordered" evidence="1">
    <location>
        <begin position="16"/>
        <end position="70"/>
    </location>
</feature>